<evidence type="ECO:0000256" key="5">
    <source>
        <dbReference type="HAMAP-Rule" id="MF_00182"/>
    </source>
</evidence>
<dbReference type="PANTHER" id="PTHR11138">
    <property type="entry name" value="METHIONYL-TRNA FORMYLTRANSFERASE"/>
    <property type="match status" value="1"/>
</dbReference>
<dbReference type="HAMAP" id="MF_00182">
    <property type="entry name" value="Formyl_trans"/>
    <property type="match status" value="1"/>
</dbReference>
<dbReference type="InterPro" id="IPR041711">
    <property type="entry name" value="Met-tRNA-FMT_N"/>
</dbReference>
<dbReference type="NCBIfam" id="TIGR00460">
    <property type="entry name" value="fmt"/>
    <property type="match status" value="1"/>
</dbReference>
<dbReference type="Proteomes" id="UP001597326">
    <property type="component" value="Unassembled WGS sequence"/>
</dbReference>
<dbReference type="RefSeq" id="WP_343873464.1">
    <property type="nucleotide sequence ID" value="NZ_BAAAIX010000016.1"/>
</dbReference>
<dbReference type="EMBL" id="JBHUFZ010000015">
    <property type="protein sequence ID" value="MFD1889834.1"/>
    <property type="molecule type" value="Genomic_DNA"/>
</dbReference>
<proteinExistence type="inferred from homology"/>
<evidence type="ECO:0000259" key="7">
    <source>
        <dbReference type="Pfam" id="PF02911"/>
    </source>
</evidence>
<dbReference type="Pfam" id="PF00551">
    <property type="entry name" value="Formyl_trans_N"/>
    <property type="match status" value="1"/>
</dbReference>
<sequence>MRIVFAGTPEPAVPSLEALVAAGHEVVGVVTRPDAPAGRGKKLRPSPVAVRAEELGLEVVKPVHPRDEDFVAWLTAKDPEACPVVAYGALVPDHVLAIPTHGWINLHFSLLPAWRGAAPVQRSIMAGEQSTGATTFELVRELDAGPVYRTVTEPIAATYTSADLLGRLALSGAQLLVETLAAVEAGERPVAQPEQGISLAPKLTVEETRIDWTRPAGEVSALVRGAHPSPGAWTMLEGQRFKVALAVPVEPVEPLAPGELRATRRQLLAGTGEGAVELVRVQAFGKKEMAGADWARGMHQLPERFDVEETA</sequence>
<reference evidence="9" key="1">
    <citation type="journal article" date="2019" name="Int. J. Syst. Evol. Microbiol.">
        <title>The Global Catalogue of Microorganisms (GCM) 10K type strain sequencing project: providing services to taxonomists for standard genome sequencing and annotation.</title>
        <authorList>
            <consortium name="The Broad Institute Genomics Platform"/>
            <consortium name="The Broad Institute Genome Sequencing Center for Infectious Disease"/>
            <person name="Wu L."/>
            <person name="Ma J."/>
        </authorList>
    </citation>
    <scope>NUCLEOTIDE SEQUENCE [LARGE SCALE GENOMIC DNA]</scope>
    <source>
        <strain evidence="9">CAIM 431</strain>
    </source>
</reference>
<protein>
    <recommendedName>
        <fullName evidence="2 5">Methionyl-tRNA formyltransferase</fullName>
        <ecNumber evidence="2 5">2.1.2.9</ecNumber>
    </recommendedName>
</protein>
<dbReference type="GO" id="GO:0004479">
    <property type="term" value="F:methionyl-tRNA formyltransferase activity"/>
    <property type="evidence" value="ECO:0007669"/>
    <property type="project" value="UniProtKB-EC"/>
</dbReference>
<evidence type="ECO:0000256" key="2">
    <source>
        <dbReference type="ARBA" id="ARBA00012261"/>
    </source>
</evidence>
<evidence type="ECO:0000256" key="4">
    <source>
        <dbReference type="ARBA" id="ARBA00022917"/>
    </source>
</evidence>
<dbReference type="InterPro" id="IPR011034">
    <property type="entry name" value="Formyl_transferase-like_C_sf"/>
</dbReference>
<evidence type="ECO:0000313" key="9">
    <source>
        <dbReference type="Proteomes" id="UP001597326"/>
    </source>
</evidence>
<gene>
    <name evidence="5 8" type="primary">fmt</name>
    <name evidence="8" type="ORF">ACFSCS_06475</name>
</gene>
<dbReference type="PANTHER" id="PTHR11138:SF5">
    <property type="entry name" value="METHIONYL-TRNA FORMYLTRANSFERASE, MITOCHONDRIAL"/>
    <property type="match status" value="1"/>
</dbReference>
<keyword evidence="9" id="KW-1185">Reference proteome</keyword>
<name>A0ABW4RVV3_9ACTN</name>
<comment type="function">
    <text evidence="5">Attaches a formyl group to the free amino group of methionyl-tRNA(fMet). The formyl group appears to play a dual role in the initiator identity of N-formylmethionyl-tRNA by promoting its recognition by IF2 and preventing the misappropriation of this tRNA by the elongation apparatus.</text>
</comment>
<dbReference type="EC" id="2.1.2.9" evidence="2 5"/>
<feature type="domain" description="Formyl transferase N-terminal" evidence="6">
    <location>
        <begin position="1"/>
        <end position="180"/>
    </location>
</feature>
<dbReference type="InterPro" id="IPR005794">
    <property type="entry name" value="Fmt"/>
</dbReference>
<comment type="catalytic activity">
    <reaction evidence="5">
        <text>L-methionyl-tRNA(fMet) + (6R)-10-formyltetrahydrofolate = N-formyl-L-methionyl-tRNA(fMet) + (6S)-5,6,7,8-tetrahydrofolate + H(+)</text>
        <dbReference type="Rhea" id="RHEA:24380"/>
        <dbReference type="Rhea" id="RHEA-COMP:9952"/>
        <dbReference type="Rhea" id="RHEA-COMP:9953"/>
        <dbReference type="ChEBI" id="CHEBI:15378"/>
        <dbReference type="ChEBI" id="CHEBI:57453"/>
        <dbReference type="ChEBI" id="CHEBI:78530"/>
        <dbReference type="ChEBI" id="CHEBI:78844"/>
        <dbReference type="ChEBI" id="CHEBI:195366"/>
        <dbReference type="EC" id="2.1.2.9"/>
    </reaction>
</comment>
<dbReference type="CDD" id="cd08646">
    <property type="entry name" value="FMT_core_Met-tRNA-FMT_N"/>
    <property type="match status" value="1"/>
</dbReference>
<keyword evidence="3 5" id="KW-0808">Transferase</keyword>
<evidence type="ECO:0000256" key="3">
    <source>
        <dbReference type="ARBA" id="ARBA00022679"/>
    </source>
</evidence>
<evidence type="ECO:0000256" key="1">
    <source>
        <dbReference type="ARBA" id="ARBA00010699"/>
    </source>
</evidence>
<feature type="domain" description="Formyl transferase C-terminal" evidence="7">
    <location>
        <begin position="202"/>
        <end position="298"/>
    </location>
</feature>
<accession>A0ABW4RVV3</accession>
<dbReference type="SUPFAM" id="SSF50486">
    <property type="entry name" value="FMT C-terminal domain-like"/>
    <property type="match status" value="1"/>
</dbReference>
<evidence type="ECO:0000259" key="6">
    <source>
        <dbReference type="Pfam" id="PF00551"/>
    </source>
</evidence>
<keyword evidence="4 5" id="KW-0648">Protein biosynthesis</keyword>
<dbReference type="Pfam" id="PF02911">
    <property type="entry name" value="Formyl_trans_C"/>
    <property type="match status" value="1"/>
</dbReference>
<feature type="binding site" evidence="5">
    <location>
        <begin position="109"/>
        <end position="112"/>
    </location>
    <ligand>
        <name>(6S)-5,6,7,8-tetrahydrofolate</name>
        <dbReference type="ChEBI" id="CHEBI:57453"/>
    </ligand>
</feature>
<dbReference type="Gene3D" id="3.40.50.12230">
    <property type="match status" value="1"/>
</dbReference>
<evidence type="ECO:0000313" key="8">
    <source>
        <dbReference type="EMBL" id="MFD1889834.1"/>
    </source>
</evidence>
<comment type="caution">
    <text evidence="8">The sequence shown here is derived from an EMBL/GenBank/DDBJ whole genome shotgun (WGS) entry which is preliminary data.</text>
</comment>
<dbReference type="InterPro" id="IPR005793">
    <property type="entry name" value="Formyl_trans_C"/>
</dbReference>
<dbReference type="InterPro" id="IPR002376">
    <property type="entry name" value="Formyl_transf_N"/>
</dbReference>
<comment type="similarity">
    <text evidence="1 5">Belongs to the Fmt family.</text>
</comment>
<dbReference type="CDD" id="cd08704">
    <property type="entry name" value="Met_tRNA_FMT_C"/>
    <property type="match status" value="1"/>
</dbReference>
<dbReference type="InterPro" id="IPR036477">
    <property type="entry name" value="Formyl_transf_N_sf"/>
</dbReference>
<dbReference type="InterPro" id="IPR044135">
    <property type="entry name" value="Met-tRNA-FMT_C"/>
</dbReference>
<organism evidence="8 9">
    <name type="scientific">Luteococcus peritonei</name>
    <dbReference type="NCBI Taxonomy" id="88874"/>
    <lineage>
        <taxon>Bacteria</taxon>
        <taxon>Bacillati</taxon>
        <taxon>Actinomycetota</taxon>
        <taxon>Actinomycetes</taxon>
        <taxon>Propionibacteriales</taxon>
        <taxon>Propionibacteriaceae</taxon>
        <taxon>Luteococcus</taxon>
    </lineage>
</organism>
<dbReference type="SUPFAM" id="SSF53328">
    <property type="entry name" value="Formyltransferase"/>
    <property type="match status" value="1"/>
</dbReference>